<sequence length="159" mass="17690">MASIHHQLAIRTPIAQVYAALSEPEGIGTWWDQQTAVQTDAGLVLEHNPGEQHGVVRLKVLQRLPNRRVEWECISEHPPTSPASAWTGTHFVFELSEGPSAAADIERDCAEDDAKDNPITTLDFRQTHYDDASPFAGFNNFAWGQVLANLKQVCESRKD</sequence>
<evidence type="ECO:0000313" key="2">
    <source>
        <dbReference type="Proteomes" id="UP001254759"/>
    </source>
</evidence>
<comment type="caution">
    <text evidence="1">The sequence shown here is derived from an EMBL/GenBank/DDBJ whole genome shotgun (WGS) entry which is preliminary data.</text>
</comment>
<protein>
    <submittedName>
        <fullName evidence="1">Uncharacterized protein YndB with AHSA1/START domain</fullName>
    </submittedName>
</protein>
<dbReference type="InterPro" id="IPR023393">
    <property type="entry name" value="START-like_dom_sf"/>
</dbReference>
<keyword evidence="2" id="KW-1185">Reference proteome</keyword>
<dbReference type="SUPFAM" id="SSF55961">
    <property type="entry name" value="Bet v1-like"/>
    <property type="match status" value="1"/>
</dbReference>
<dbReference type="EMBL" id="JAVDTT010000004">
    <property type="protein sequence ID" value="MDR6842823.1"/>
    <property type="molecule type" value="Genomic_DNA"/>
</dbReference>
<gene>
    <name evidence="1" type="ORF">J2W94_003128</name>
</gene>
<dbReference type="CDD" id="cd07814">
    <property type="entry name" value="SRPBCC_CalC_Aha1-like"/>
    <property type="match status" value="1"/>
</dbReference>
<reference evidence="1 2" key="1">
    <citation type="submission" date="2023-07" db="EMBL/GenBank/DDBJ databases">
        <title>Sorghum-associated microbial communities from plants grown in Nebraska, USA.</title>
        <authorList>
            <person name="Schachtman D."/>
        </authorList>
    </citation>
    <scope>NUCLEOTIDE SEQUENCE [LARGE SCALE GENOMIC DNA]</scope>
    <source>
        <strain evidence="1 2">BE107</strain>
    </source>
</reference>
<dbReference type="Proteomes" id="UP001254759">
    <property type="component" value="Unassembled WGS sequence"/>
</dbReference>
<proteinExistence type="predicted"/>
<dbReference type="Gene3D" id="3.30.530.20">
    <property type="match status" value="1"/>
</dbReference>
<organism evidence="1 2">
    <name type="scientific">Pseudoxanthomonas sacheonensis</name>
    <dbReference type="NCBI Taxonomy" id="443615"/>
    <lineage>
        <taxon>Bacteria</taxon>
        <taxon>Pseudomonadati</taxon>
        <taxon>Pseudomonadota</taxon>
        <taxon>Gammaproteobacteria</taxon>
        <taxon>Lysobacterales</taxon>
        <taxon>Lysobacteraceae</taxon>
        <taxon>Pseudoxanthomonas</taxon>
    </lineage>
</organism>
<evidence type="ECO:0000313" key="1">
    <source>
        <dbReference type="EMBL" id="MDR6842823.1"/>
    </source>
</evidence>
<accession>A0ABU1RVK9</accession>
<dbReference type="RefSeq" id="WP_310095400.1">
    <property type="nucleotide sequence ID" value="NZ_JAVDTT010000004.1"/>
</dbReference>
<name>A0ABU1RVK9_9GAMM</name>